<gene>
    <name evidence="1" type="ORF">TIFTF001_032826</name>
</gene>
<dbReference type="AlphaFoldDB" id="A0AA88DXD4"/>
<evidence type="ECO:0000313" key="1">
    <source>
        <dbReference type="EMBL" id="GMN63762.1"/>
    </source>
</evidence>
<comment type="caution">
    <text evidence="1">The sequence shown here is derived from an EMBL/GenBank/DDBJ whole genome shotgun (WGS) entry which is preliminary data.</text>
</comment>
<reference evidence="1" key="1">
    <citation type="submission" date="2023-07" db="EMBL/GenBank/DDBJ databases">
        <title>draft genome sequence of fig (Ficus carica).</title>
        <authorList>
            <person name="Takahashi T."/>
            <person name="Nishimura K."/>
        </authorList>
    </citation>
    <scope>NUCLEOTIDE SEQUENCE</scope>
</reference>
<dbReference type="Proteomes" id="UP001187192">
    <property type="component" value="Unassembled WGS sequence"/>
</dbReference>
<protein>
    <submittedName>
        <fullName evidence="1">Uncharacterized protein</fullName>
    </submittedName>
</protein>
<keyword evidence="2" id="KW-1185">Reference proteome</keyword>
<sequence length="102" mass="11452">MIRANSSSVKMEWGFTIHKKDSVLFQCGGLLNRAIGGMERAPVPRHHYLSIPLKRLIARLGAFSVLEAFVPLPRTSKDGCQFIFFGVVVLHIDVCWDIDVLI</sequence>
<accession>A0AA88DXD4</accession>
<name>A0AA88DXD4_FICCA</name>
<evidence type="ECO:0000313" key="2">
    <source>
        <dbReference type="Proteomes" id="UP001187192"/>
    </source>
</evidence>
<proteinExistence type="predicted"/>
<organism evidence="1 2">
    <name type="scientific">Ficus carica</name>
    <name type="common">Common fig</name>
    <dbReference type="NCBI Taxonomy" id="3494"/>
    <lineage>
        <taxon>Eukaryota</taxon>
        <taxon>Viridiplantae</taxon>
        <taxon>Streptophyta</taxon>
        <taxon>Embryophyta</taxon>
        <taxon>Tracheophyta</taxon>
        <taxon>Spermatophyta</taxon>
        <taxon>Magnoliopsida</taxon>
        <taxon>eudicotyledons</taxon>
        <taxon>Gunneridae</taxon>
        <taxon>Pentapetalae</taxon>
        <taxon>rosids</taxon>
        <taxon>fabids</taxon>
        <taxon>Rosales</taxon>
        <taxon>Moraceae</taxon>
        <taxon>Ficeae</taxon>
        <taxon>Ficus</taxon>
    </lineage>
</organism>
<dbReference type="EMBL" id="BTGU01000158">
    <property type="protein sequence ID" value="GMN63762.1"/>
    <property type="molecule type" value="Genomic_DNA"/>
</dbReference>